<keyword evidence="2" id="KW-0961">Cell wall biogenesis/degradation</keyword>
<dbReference type="AlphaFoldDB" id="A0ABD4XL24"/>
<dbReference type="InterPro" id="IPR050695">
    <property type="entry name" value="N-acetylmuramoyl_amidase_3"/>
</dbReference>
<feature type="domain" description="MurNAc-LAA" evidence="4">
    <location>
        <begin position="175"/>
        <end position="284"/>
    </location>
</feature>
<dbReference type="Pfam" id="PF08239">
    <property type="entry name" value="SH3_3"/>
    <property type="match status" value="1"/>
</dbReference>
<evidence type="ECO:0000259" key="3">
    <source>
        <dbReference type="SMART" id="SM00287"/>
    </source>
</evidence>
<evidence type="ECO:0000313" key="5">
    <source>
        <dbReference type="EMBL" id="MDF8371787.1"/>
    </source>
</evidence>
<feature type="domain" description="SH3b" evidence="3">
    <location>
        <begin position="40"/>
        <end position="102"/>
    </location>
</feature>
<dbReference type="SUPFAM" id="SSF53187">
    <property type="entry name" value="Zn-dependent exopeptidases"/>
    <property type="match status" value="1"/>
</dbReference>
<dbReference type="CDD" id="cd00174">
    <property type="entry name" value="SH3"/>
    <property type="match status" value="1"/>
</dbReference>
<dbReference type="GO" id="GO:0016787">
    <property type="term" value="F:hydrolase activity"/>
    <property type="evidence" value="ECO:0007669"/>
    <property type="project" value="UniProtKB-KW"/>
</dbReference>
<gene>
    <name evidence="5" type="ORF">G9403_09090</name>
</gene>
<evidence type="ECO:0000256" key="2">
    <source>
        <dbReference type="ARBA" id="ARBA00023316"/>
    </source>
</evidence>
<evidence type="ECO:0000256" key="1">
    <source>
        <dbReference type="ARBA" id="ARBA00022801"/>
    </source>
</evidence>
<name>A0ABD4XL24_WEIPA</name>
<dbReference type="Pfam" id="PF01520">
    <property type="entry name" value="Amidase_3"/>
    <property type="match status" value="1"/>
</dbReference>
<dbReference type="SMART" id="SM00646">
    <property type="entry name" value="Ami_3"/>
    <property type="match status" value="1"/>
</dbReference>
<dbReference type="PANTHER" id="PTHR30404">
    <property type="entry name" value="N-ACETYLMURAMOYL-L-ALANINE AMIDASE"/>
    <property type="match status" value="1"/>
</dbReference>
<dbReference type="EMBL" id="JAANXN010000013">
    <property type="protein sequence ID" value="MDF8371787.1"/>
    <property type="molecule type" value="Genomic_DNA"/>
</dbReference>
<dbReference type="GO" id="GO:0071555">
    <property type="term" value="P:cell wall organization"/>
    <property type="evidence" value="ECO:0007669"/>
    <property type="project" value="UniProtKB-KW"/>
</dbReference>
<reference evidence="5 6" key="1">
    <citation type="submission" date="2020-03" db="EMBL/GenBank/DDBJ databases">
        <title>Comparative genomics of Weissella paramesenteroides.</title>
        <authorList>
            <person name="Kant R."/>
            <person name="Takala T."/>
            <person name="Saris P."/>
        </authorList>
    </citation>
    <scope>NUCLEOTIDE SEQUENCE [LARGE SCALE GENOMIC DNA]</scope>
    <source>
        <strain evidence="5 6">SJ27-4</strain>
    </source>
</reference>
<dbReference type="InterPro" id="IPR003646">
    <property type="entry name" value="SH3-like_bac-type"/>
</dbReference>
<keyword evidence="1" id="KW-0378">Hydrolase</keyword>
<dbReference type="Gene3D" id="3.40.630.40">
    <property type="entry name" value="Zn-dependent exopeptidases"/>
    <property type="match status" value="1"/>
</dbReference>
<accession>A0ABD4XL24</accession>
<organism evidence="5 6">
    <name type="scientific">Weissella paramesenteroides</name>
    <name type="common">Leuconostoc paramesenteroides</name>
    <dbReference type="NCBI Taxonomy" id="1249"/>
    <lineage>
        <taxon>Bacteria</taxon>
        <taxon>Bacillati</taxon>
        <taxon>Bacillota</taxon>
        <taxon>Bacilli</taxon>
        <taxon>Lactobacillales</taxon>
        <taxon>Lactobacillaceae</taxon>
        <taxon>Weissella</taxon>
    </lineage>
</organism>
<dbReference type="Gene3D" id="2.30.30.40">
    <property type="entry name" value="SH3 Domains"/>
    <property type="match status" value="1"/>
</dbReference>
<dbReference type="PANTHER" id="PTHR30404:SF0">
    <property type="entry name" value="N-ACETYLMURAMOYL-L-ALANINE AMIDASE AMIC"/>
    <property type="match status" value="1"/>
</dbReference>
<evidence type="ECO:0000259" key="4">
    <source>
        <dbReference type="SMART" id="SM00646"/>
    </source>
</evidence>
<dbReference type="InterPro" id="IPR002508">
    <property type="entry name" value="MurNAc-LAA_cat"/>
</dbReference>
<sequence>MMKKLVHLMRLWLMKFWVPLTIVIVMLGTAVSLTVVLLHKQQITVQIPNLTLRKQKGVESAPISVLKKGEHLQILKKSEGWYEVRREDESTGWVAGWLLHRQQPLKSVTPLSETTIVLDPGHGGSDVGSLSTNNKYEKTYTLQLAKRVAKQLRKTGARVIMTRNTDKIVYLAKIPKVAEDNHADMFISFHFDSSPDPNTATGYTSYYYHKDNGSYALAKSINAKLALPLLNKGVEYGNFLVIRDNSVPAILLENGYMNSNHDFKYIKSKAYQEKIAKAIPIGIQNYLTNQTKTAQ</sequence>
<comment type="caution">
    <text evidence="5">The sequence shown here is derived from an EMBL/GenBank/DDBJ whole genome shotgun (WGS) entry which is preliminary data.</text>
</comment>
<proteinExistence type="predicted"/>
<protein>
    <submittedName>
        <fullName evidence="5">N-acetylmuramoyl-L-alanine amidase</fullName>
    </submittedName>
</protein>
<dbReference type="SMART" id="SM00287">
    <property type="entry name" value="SH3b"/>
    <property type="match status" value="1"/>
</dbReference>
<dbReference type="Proteomes" id="UP001215461">
    <property type="component" value="Unassembled WGS sequence"/>
</dbReference>
<dbReference type="CDD" id="cd02696">
    <property type="entry name" value="MurNAc-LAA"/>
    <property type="match status" value="1"/>
</dbReference>
<evidence type="ECO:0000313" key="6">
    <source>
        <dbReference type="Proteomes" id="UP001215461"/>
    </source>
</evidence>